<protein>
    <recommendedName>
        <fullName evidence="3">Flagellar assembly protein FliH</fullName>
    </recommendedName>
</protein>
<evidence type="ECO:0000256" key="6">
    <source>
        <dbReference type="ARBA" id="ARBA00022927"/>
    </source>
</evidence>
<keyword evidence="4" id="KW-0813">Transport</keyword>
<evidence type="ECO:0000256" key="8">
    <source>
        <dbReference type="SAM" id="Coils"/>
    </source>
</evidence>
<keyword evidence="7" id="KW-1006">Bacterial flagellum protein export</keyword>
<evidence type="ECO:0000256" key="3">
    <source>
        <dbReference type="ARBA" id="ARBA00016507"/>
    </source>
</evidence>
<dbReference type="Pfam" id="PF02108">
    <property type="entry name" value="FliH"/>
    <property type="match status" value="1"/>
</dbReference>
<feature type="coiled-coil region" evidence="8">
    <location>
        <begin position="52"/>
        <end position="79"/>
    </location>
</feature>
<dbReference type="InterPro" id="IPR051472">
    <property type="entry name" value="T3SS_Stator/FliH"/>
</dbReference>
<comment type="caution">
    <text evidence="10">The sequence shown here is derived from an EMBL/GenBank/DDBJ whole genome shotgun (WGS) entry which is preliminary data.</text>
</comment>
<gene>
    <name evidence="10" type="primary">fliH</name>
    <name evidence="10" type="ORF">Ldro_2034</name>
</gene>
<keyword evidence="11" id="KW-1185">Reference proteome</keyword>
<dbReference type="AlphaFoldDB" id="A0A0W0SR55"/>
<feature type="domain" description="Flagellar assembly protein FliH/Type III secretion system HrpE" evidence="9">
    <location>
        <begin position="68"/>
        <end position="195"/>
    </location>
</feature>
<evidence type="ECO:0000313" key="10">
    <source>
        <dbReference type="EMBL" id="KTC85709.1"/>
    </source>
</evidence>
<keyword evidence="8" id="KW-0175">Coiled coil</keyword>
<organism evidence="10 11">
    <name type="scientific">Legionella drozanskii LLAP-1</name>
    <dbReference type="NCBI Taxonomy" id="1212489"/>
    <lineage>
        <taxon>Bacteria</taxon>
        <taxon>Pseudomonadati</taxon>
        <taxon>Pseudomonadota</taxon>
        <taxon>Gammaproteobacteria</taxon>
        <taxon>Legionellales</taxon>
        <taxon>Legionellaceae</taxon>
        <taxon>Legionella</taxon>
    </lineage>
</organism>
<dbReference type="InterPro" id="IPR018035">
    <property type="entry name" value="Flagellar_FliH/T3SS_HrpE"/>
</dbReference>
<dbReference type="STRING" id="1212489.Ldro_2034"/>
<evidence type="ECO:0000256" key="1">
    <source>
        <dbReference type="ARBA" id="ARBA00003041"/>
    </source>
</evidence>
<dbReference type="PANTHER" id="PTHR34982">
    <property type="entry name" value="YOP PROTEINS TRANSLOCATION PROTEIN L"/>
    <property type="match status" value="1"/>
</dbReference>
<keyword evidence="6" id="KW-0653">Protein transport</keyword>
<evidence type="ECO:0000256" key="4">
    <source>
        <dbReference type="ARBA" id="ARBA00022448"/>
    </source>
</evidence>
<dbReference type="GO" id="GO:0005829">
    <property type="term" value="C:cytosol"/>
    <property type="evidence" value="ECO:0007669"/>
    <property type="project" value="TreeGrafter"/>
</dbReference>
<dbReference type="Proteomes" id="UP000054736">
    <property type="component" value="Unassembled WGS sequence"/>
</dbReference>
<sequence>MENNFQPLYEEKDKDSFNIWDIRGPEPEVIEPVDPQVEIEKECARLREEAKQAGYQEGLQQAAADIQQLKQELNNWIVLLQHPVALVDSQLNQEIVKTILWVCEACIGIELSIHPEKLFALIEMIKQELPALQGDKQLFMNPVDVDYLTQELKESQNFNLTQFLMPDASLAQGDFYLKSDYTDLDGRVKTRLQKLFKSYLQEDSDDSTNV</sequence>
<dbReference type="RefSeq" id="WP_058496321.1">
    <property type="nucleotide sequence ID" value="NZ_CAAAIU010000005.1"/>
</dbReference>
<name>A0A0W0SR55_9GAMM</name>
<dbReference type="EMBL" id="LNXY01000027">
    <property type="protein sequence ID" value="KTC85709.1"/>
    <property type="molecule type" value="Genomic_DNA"/>
</dbReference>
<evidence type="ECO:0000256" key="7">
    <source>
        <dbReference type="ARBA" id="ARBA00023225"/>
    </source>
</evidence>
<keyword evidence="10" id="KW-0969">Cilium</keyword>
<keyword evidence="10" id="KW-0282">Flagellum</keyword>
<dbReference type="GO" id="GO:0044781">
    <property type="term" value="P:bacterial-type flagellum organization"/>
    <property type="evidence" value="ECO:0007669"/>
    <property type="project" value="UniProtKB-KW"/>
</dbReference>
<dbReference type="PANTHER" id="PTHR34982:SF1">
    <property type="entry name" value="FLAGELLAR ASSEMBLY PROTEIN FLIH"/>
    <property type="match status" value="1"/>
</dbReference>
<keyword evidence="10" id="KW-0966">Cell projection</keyword>
<evidence type="ECO:0000259" key="9">
    <source>
        <dbReference type="Pfam" id="PF02108"/>
    </source>
</evidence>
<accession>A0A0W0SR55</accession>
<evidence type="ECO:0000313" key="11">
    <source>
        <dbReference type="Proteomes" id="UP000054736"/>
    </source>
</evidence>
<comment type="function">
    <text evidence="1">Needed for flagellar regrowth and assembly.</text>
</comment>
<proteinExistence type="inferred from homology"/>
<keyword evidence="5" id="KW-1005">Bacterial flagellum biogenesis</keyword>
<dbReference type="GO" id="GO:0015031">
    <property type="term" value="P:protein transport"/>
    <property type="evidence" value="ECO:0007669"/>
    <property type="project" value="UniProtKB-KW"/>
</dbReference>
<evidence type="ECO:0000256" key="2">
    <source>
        <dbReference type="ARBA" id="ARBA00006602"/>
    </source>
</evidence>
<reference evidence="10 11" key="1">
    <citation type="submission" date="2015-11" db="EMBL/GenBank/DDBJ databases">
        <title>Genomic analysis of 38 Legionella species identifies large and diverse effector repertoires.</title>
        <authorList>
            <person name="Burstein D."/>
            <person name="Amaro F."/>
            <person name="Zusman T."/>
            <person name="Lifshitz Z."/>
            <person name="Cohen O."/>
            <person name="Gilbert J.A."/>
            <person name="Pupko T."/>
            <person name="Shuman H.A."/>
            <person name="Segal G."/>
        </authorList>
    </citation>
    <scope>NUCLEOTIDE SEQUENCE [LARGE SCALE GENOMIC DNA]</scope>
    <source>
        <strain evidence="10 11">ATCC 700990</strain>
    </source>
</reference>
<comment type="similarity">
    <text evidence="2">Belongs to the FliH family.</text>
</comment>
<dbReference type="PATRIC" id="fig|1212489.4.peg.2150"/>
<evidence type="ECO:0000256" key="5">
    <source>
        <dbReference type="ARBA" id="ARBA00022795"/>
    </source>
</evidence>